<proteinExistence type="inferred from homology"/>
<dbReference type="GO" id="GO:0009307">
    <property type="term" value="P:DNA restriction-modification system"/>
    <property type="evidence" value="ECO:0007669"/>
    <property type="project" value="UniProtKB-KW"/>
</dbReference>
<keyword evidence="6" id="KW-0949">S-adenosyl-L-methionine</keyword>
<evidence type="ECO:0000256" key="2">
    <source>
        <dbReference type="ARBA" id="ARBA00006594"/>
    </source>
</evidence>
<reference evidence="13 14" key="1">
    <citation type="journal article" date="2013" name="Pathog. Dis.">
        <title>Genome sequences of 65 Helicobacter pylori strains isolated from asymptomatic individuals and patients with gastric cancer, peptic ulcer disease, or gastritis.</title>
        <authorList>
            <person name="Blanchard T.G."/>
            <person name="Czinn S.J."/>
            <person name="Correa P."/>
            <person name="Nakazawa T."/>
            <person name="Keelan M."/>
            <person name="Morningstar L."/>
            <person name="Santana-Cruz I."/>
            <person name="Maroo A."/>
            <person name="McCracken C."/>
            <person name="Shefchek K."/>
            <person name="Daugherty S."/>
            <person name="Song Y."/>
            <person name="Fraser C.M."/>
            <person name="Fricke W.F."/>
        </authorList>
    </citation>
    <scope>NUCLEOTIDE SEQUENCE [LARGE SCALE GENOMIC DNA]</scope>
    <source>
        <strain evidence="13 14">Hp H-45</strain>
    </source>
</reference>
<evidence type="ECO:0000259" key="11">
    <source>
        <dbReference type="Pfam" id="PF02384"/>
    </source>
</evidence>
<dbReference type="EC" id="2.1.1.72" evidence="3"/>
<dbReference type="InterPro" id="IPR029063">
    <property type="entry name" value="SAM-dependent_MTases_sf"/>
</dbReference>
<evidence type="ECO:0000256" key="5">
    <source>
        <dbReference type="ARBA" id="ARBA00022679"/>
    </source>
</evidence>
<dbReference type="Pfam" id="PF02384">
    <property type="entry name" value="N6_Mtase"/>
    <property type="match status" value="1"/>
</dbReference>
<dbReference type="GO" id="GO:0003677">
    <property type="term" value="F:DNA binding"/>
    <property type="evidence" value="ECO:0007669"/>
    <property type="project" value="InterPro"/>
</dbReference>
<evidence type="ECO:0000256" key="3">
    <source>
        <dbReference type="ARBA" id="ARBA00011900"/>
    </source>
</evidence>
<dbReference type="InterPro" id="IPR014883">
    <property type="entry name" value="VRR_NUC"/>
</dbReference>
<comment type="similarity">
    <text evidence="2">Belongs to the N(4)/N(6)-methyltransferase family.</text>
</comment>
<feature type="domain" description="DNA methylase adenine-specific" evidence="11">
    <location>
        <begin position="347"/>
        <end position="589"/>
    </location>
</feature>
<sequence length="682" mass="77717">MNKVQSIEPLIADKFNNELRKYQLNYKLEQESLNKEIDEALKNYASKSGGLGGNRPDVKLLLDTQEPNRRVPILIEYKGLKDKLIKLDKNKLVENFKNHEPHYKNIREYALNGALHYANAILHHTFYTESIAIGITGYKDAKGDIRSQIAVYYVNKSNLGMGIDVSKGEQGYSDLSFLSRKHFNDFIKRVDTLSLSDEDLERIREKKNQEIEDCLTRLNNNIYEKEKIYLSQKDRMYLVIASIIANLGISNLVAPLNKEDLKSSDEVHQRDGDIMLRKIQSFLEHKHLPQEKKQSIISLLEPLLRNENNNKATNGESRLKRCFSEIVDSLGFYYKIGLSTDFTGKLFNEMYRWLPFTEDESNDVVLTPPYVATLLARLSKVNKDSFVWDFATGSAGLLVASMNLMIEDAKKRITSPKELEQKIAHIKAKQLLGIEIKPDIHILAVLNMILMGDGSSQILNQDSLSGFDGKVNNEAFKANAFILNPPYSASGNGMVFVEQALAKMQSGYASVIIQSSAGSGKAKEYNVRILEKHTLLASVKMPTDLFMPQAGVQTSVYIFKAHEPHDYEKPVKFIDFRNDGFKRTKRGLNETSNPTKRYEEIIKIYKGGLNAKVSKELWGDLETIYIEDFIAKPCENKHAKDFNFEAHQKNEAKPELEDFKRTIADYLSYEVGLILKNQTLPK</sequence>
<gene>
    <name evidence="13" type="ORF">HPHPH45_1433</name>
</gene>
<dbReference type="GO" id="GO:0016788">
    <property type="term" value="F:hydrolase activity, acting on ester bonds"/>
    <property type="evidence" value="ECO:0007669"/>
    <property type="project" value="InterPro"/>
</dbReference>
<dbReference type="EMBL" id="AKOQ01000014">
    <property type="protein sequence ID" value="EJB65777.1"/>
    <property type="molecule type" value="Genomic_DNA"/>
</dbReference>
<evidence type="ECO:0000256" key="6">
    <source>
        <dbReference type="ARBA" id="ARBA00022691"/>
    </source>
</evidence>
<dbReference type="GO" id="GO:0004518">
    <property type="term" value="F:nuclease activity"/>
    <property type="evidence" value="ECO:0007669"/>
    <property type="project" value="UniProtKB-KW"/>
</dbReference>
<dbReference type="PANTHER" id="PTHR42933:SF1">
    <property type="entry name" value="SITE-SPECIFIC DNA-METHYLTRANSFERASE (ADENINE-SPECIFIC)"/>
    <property type="match status" value="1"/>
</dbReference>
<dbReference type="GO" id="GO:0008170">
    <property type="term" value="F:N-methyltransferase activity"/>
    <property type="evidence" value="ECO:0007669"/>
    <property type="project" value="InterPro"/>
</dbReference>
<dbReference type="Pfam" id="PF08774">
    <property type="entry name" value="VRR_NUC"/>
    <property type="match status" value="1"/>
</dbReference>
<dbReference type="InterPro" id="IPR051537">
    <property type="entry name" value="DNA_Adenine_Mtase"/>
</dbReference>
<dbReference type="InterPro" id="IPR003356">
    <property type="entry name" value="DNA_methylase_A-5"/>
</dbReference>
<keyword evidence="9" id="KW-0378">Hydrolase</keyword>
<keyword evidence="5 13" id="KW-0808">Transferase</keyword>
<accession>J0LU67</accession>
<keyword evidence="7" id="KW-0540">Nuclease</keyword>
<comment type="catalytic activity">
    <reaction evidence="10">
        <text>a 2'-deoxyadenosine in DNA + S-adenosyl-L-methionine = an N(6)-methyl-2'-deoxyadenosine in DNA + S-adenosyl-L-homocysteine + H(+)</text>
        <dbReference type="Rhea" id="RHEA:15197"/>
        <dbReference type="Rhea" id="RHEA-COMP:12418"/>
        <dbReference type="Rhea" id="RHEA-COMP:12419"/>
        <dbReference type="ChEBI" id="CHEBI:15378"/>
        <dbReference type="ChEBI" id="CHEBI:57856"/>
        <dbReference type="ChEBI" id="CHEBI:59789"/>
        <dbReference type="ChEBI" id="CHEBI:90615"/>
        <dbReference type="ChEBI" id="CHEBI:90616"/>
        <dbReference type="EC" id="2.1.1.72"/>
    </reaction>
</comment>
<dbReference type="Proteomes" id="UP000003895">
    <property type="component" value="Unassembled WGS sequence"/>
</dbReference>
<keyword evidence="4 13" id="KW-0489">Methyltransferase</keyword>
<evidence type="ECO:0000256" key="9">
    <source>
        <dbReference type="ARBA" id="ARBA00022801"/>
    </source>
</evidence>
<comment type="caution">
    <text evidence="13">The sequence shown here is derived from an EMBL/GenBank/DDBJ whole genome shotgun (WGS) entry which is preliminary data.</text>
</comment>
<dbReference type="GO" id="GO:0009007">
    <property type="term" value="F:site-specific DNA-methyltransferase (adenine-specific) activity"/>
    <property type="evidence" value="ECO:0007669"/>
    <property type="project" value="UniProtKB-EC"/>
</dbReference>
<keyword evidence="8" id="KW-0680">Restriction system</keyword>
<dbReference type="RefSeq" id="WP_001045363.1">
    <property type="nucleotide sequence ID" value="NZ_AKOQ01000014.1"/>
</dbReference>
<evidence type="ECO:0000313" key="13">
    <source>
        <dbReference type="EMBL" id="EJB65777.1"/>
    </source>
</evidence>
<name>J0LU67_HELPX</name>
<organism evidence="13 14">
    <name type="scientific">Helicobacter pylori Hp H-45</name>
    <dbReference type="NCBI Taxonomy" id="992050"/>
    <lineage>
        <taxon>Bacteria</taxon>
        <taxon>Pseudomonadati</taxon>
        <taxon>Campylobacterota</taxon>
        <taxon>Epsilonproteobacteria</taxon>
        <taxon>Campylobacterales</taxon>
        <taxon>Helicobacteraceae</taxon>
        <taxon>Helicobacter</taxon>
    </lineage>
</organism>
<evidence type="ECO:0000256" key="1">
    <source>
        <dbReference type="ARBA" id="ARBA00001946"/>
    </source>
</evidence>
<evidence type="ECO:0000256" key="8">
    <source>
        <dbReference type="ARBA" id="ARBA00022747"/>
    </source>
</evidence>
<dbReference type="AlphaFoldDB" id="J0LU67"/>
<evidence type="ECO:0000259" key="12">
    <source>
        <dbReference type="Pfam" id="PF08774"/>
    </source>
</evidence>
<evidence type="ECO:0000256" key="4">
    <source>
        <dbReference type="ARBA" id="ARBA00022603"/>
    </source>
</evidence>
<evidence type="ECO:0000256" key="10">
    <source>
        <dbReference type="ARBA" id="ARBA00047942"/>
    </source>
</evidence>
<dbReference type="Gene3D" id="3.40.50.150">
    <property type="entry name" value="Vaccinia Virus protein VP39"/>
    <property type="match status" value="1"/>
</dbReference>
<dbReference type="PANTHER" id="PTHR42933">
    <property type="entry name" value="SLR6095 PROTEIN"/>
    <property type="match status" value="1"/>
</dbReference>
<feature type="domain" description="VRR-NUC" evidence="12">
    <location>
        <begin position="3"/>
        <end position="112"/>
    </location>
</feature>
<dbReference type="SUPFAM" id="SSF53335">
    <property type="entry name" value="S-adenosyl-L-methionine-dependent methyltransferases"/>
    <property type="match status" value="1"/>
</dbReference>
<dbReference type="PATRIC" id="fig|992050.3.peg.1404"/>
<dbReference type="GO" id="GO:0032259">
    <property type="term" value="P:methylation"/>
    <property type="evidence" value="ECO:0007669"/>
    <property type="project" value="UniProtKB-KW"/>
</dbReference>
<evidence type="ECO:0000313" key="14">
    <source>
        <dbReference type="Proteomes" id="UP000003895"/>
    </source>
</evidence>
<comment type="cofactor">
    <cofactor evidence="1">
        <name>Mg(2+)</name>
        <dbReference type="ChEBI" id="CHEBI:18420"/>
    </cofactor>
</comment>
<protein>
    <recommendedName>
        <fullName evidence="3">site-specific DNA-methyltransferase (adenine-specific)</fullName>
        <ecNumber evidence="3">2.1.1.72</ecNumber>
    </recommendedName>
</protein>
<evidence type="ECO:0000256" key="7">
    <source>
        <dbReference type="ARBA" id="ARBA00022722"/>
    </source>
</evidence>